<accession>A0A838L8V0</accession>
<comment type="caution">
    <text evidence="1">The sequence shown here is derived from an EMBL/GenBank/DDBJ whole genome shotgun (WGS) entry which is preliminary data.</text>
</comment>
<evidence type="ECO:0008006" key="3">
    <source>
        <dbReference type="Google" id="ProtNLM"/>
    </source>
</evidence>
<sequence length="296" mass="32110">MTTAPIRILLQTTIPLVEDDWHIQRFSLLRDHLAGLRGEDGTPLFHVTARDRETATGPDPVISTIDRSDFDQLWLFAVDTGEGLDEADCAAIGRFRARGGGLLVTRDHMDLGSSVCSLGGVGRAHFFHSHNPDPDESRHVIDDSETSYILWPNYHSGANGDYQEIEPVAPPHPVLRDPDAPGGVIRYLPAHPHEGAVGAPADDPTARVIATGVSRESGRRFNLAVAFEPSGSIGPAIAQSTFHHFADYNWDTTSGCPGFVSEAPGNRLAQSPDAQRSIRRYARNLALWLAGRSPSA</sequence>
<organism evidence="1 2">
    <name type="scientific">Sphingomonas chungangi</name>
    <dbReference type="NCBI Taxonomy" id="2683589"/>
    <lineage>
        <taxon>Bacteria</taxon>
        <taxon>Pseudomonadati</taxon>
        <taxon>Pseudomonadota</taxon>
        <taxon>Alphaproteobacteria</taxon>
        <taxon>Sphingomonadales</taxon>
        <taxon>Sphingomonadaceae</taxon>
        <taxon>Sphingomonas</taxon>
    </lineage>
</organism>
<protein>
    <recommendedName>
        <fullName evidence="3">ThuA-like domain-containing protein</fullName>
    </recommendedName>
</protein>
<dbReference type="EMBL" id="JACEIB010000006">
    <property type="protein sequence ID" value="MBA2934566.1"/>
    <property type="molecule type" value="Genomic_DNA"/>
</dbReference>
<dbReference type="AlphaFoldDB" id="A0A838L8V0"/>
<evidence type="ECO:0000313" key="2">
    <source>
        <dbReference type="Proteomes" id="UP000570166"/>
    </source>
</evidence>
<keyword evidence="2" id="KW-1185">Reference proteome</keyword>
<dbReference type="RefSeq" id="WP_160366036.1">
    <property type="nucleotide sequence ID" value="NZ_JACEIB010000006.1"/>
</dbReference>
<evidence type="ECO:0000313" key="1">
    <source>
        <dbReference type="EMBL" id="MBA2934566.1"/>
    </source>
</evidence>
<reference evidence="1 2" key="1">
    <citation type="submission" date="2020-07" db="EMBL/GenBank/DDBJ databases">
        <authorList>
            <person name="Sun Q."/>
        </authorList>
    </citation>
    <scope>NUCLEOTIDE SEQUENCE [LARGE SCALE GENOMIC DNA]</scope>
    <source>
        <strain evidence="1 2">CGMCC 1.13654</strain>
    </source>
</reference>
<gene>
    <name evidence="1" type="ORF">HZF05_10715</name>
</gene>
<name>A0A838L8V0_9SPHN</name>
<dbReference type="Proteomes" id="UP000570166">
    <property type="component" value="Unassembled WGS sequence"/>
</dbReference>
<proteinExistence type="predicted"/>